<name>A0AAV1E904_OLDCO</name>
<evidence type="ECO:0000256" key="5">
    <source>
        <dbReference type="ARBA" id="ARBA00022723"/>
    </source>
</evidence>
<comment type="similarity">
    <text evidence="2">Belongs to the peptidase C19 family.</text>
</comment>
<sequence>MLLGGDLGFLARVVVAGLVVVFAPVFGFLVRRKWRRSVARQEEIRRLLILASASEEIEREEFEAETGFISYGDGFSYGFRSALDVEATGVIKEIKQEEEQHHVESMGPVVEMPVQAPDRVQLPSGCAACGLPTTRRCAQCKAVKYCNGNCQIKHWRESHRNECRPFPASDQSHEMWDSSSLKPSKNKESETRSNVAPTGDRHLPDTAGRHPKEPRYPDSDIPESLGRDEYAATEIFTEENASHSSLSSSSADGCSESSSGPSTPSSGFWDGDLHSRGTSPFTPDQGRSFLSQKGVAGNVDNIVLPERISPPVSVIKKPTNGSSEEIKVKVNKGCLDTQRSLRISSETHEAVRASISKIAKVATRAEAALSLESEASVLSSGISSETVEDVTAKNSKSVKVTDCEKTARSLKAEACILSPSTVTKQSTKTSSQRSISQEIKASDDVIVSDLGRHPVQTVKSVKAEKAHGFPPSSTDSHVVTQNGADNIKPSVWKVVDQLRASKLARLSTVGVAVENVTRYNSKGLFPYDMFVKLYHWNKVELRPCGLVNCGNSCYANVVLQCMSFTPPLTAYFLQGLHSKSCQKSDWCFTCELENLIQKAKEGNSPISPSRIISQLQNIGSQLGHGREEDAHEFLRCAIDTMQDVFLKAAGVTASSSLEETTLLGLTFGGYLRSKIECMRCGGKSERHERMMDLTVEIEGDIGTLEEALRQFTHTETLDGENKYHCSRCKSYERAKKKLRVLEAPNILTIALKRFQSGKFGKLNKMIKFPEILDLAPYMSGTSDKSPIYRLYGVIVHLDTMNASFSGHYVCYVKNSQNKWFKIDDSTVKGVELERVLTKGAYMLLYARCSPRAPRLIRKSKHQDSKPRDTIRGSWDASCNNSKSDENFSPNYSRFNISRQIWEDSSSDKSSSLFSEAPSCSTESTNRDSTCADDFFADQILEDSGGLWGGSWRNSSDSETSSSSSSPSPWSLRHASIDLESYASRYPGTRSEHYSDSAVSASASQHNSRLSHQCEVEVTEGEGRTFLRHDSSKQTRKLGSCSSCRESGSSKLGWANPFENFKSNVTFRRSTRG</sequence>
<keyword evidence="6 11" id="KW-0863">Zinc-finger</keyword>
<dbReference type="PROSITE" id="PS50235">
    <property type="entry name" value="USP_3"/>
    <property type="match status" value="1"/>
</dbReference>
<dbReference type="EC" id="3.4.19.12" evidence="3"/>
<dbReference type="PROSITE" id="PS00972">
    <property type="entry name" value="USP_1"/>
    <property type="match status" value="1"/>
</dbReference>
<comment type="catalytic activity">
    <reaction evidence="1">
        <text>Thiol-dependent hydrolysis of ester, thioester, amide, peptide and isopeptide bonds formed by the C-terminal Gly of ubiquitin (a 76-residue protein attached to proteins as an intracellular targeting signal).</text>
        <dbReference type="EC" id="3.4.19.12"/>
    </reaction>
</comment>
<feature type="compositionally biased region" description="Low complexity" evidence="12">
    <location>
        <begin position="950"/>
        <end position="970"/>
    </location>
</feature>
<evidence type="ECO:0000256" key="9">
    <source>
        <dbReference type="ARBA" id="ARBA00022807"/>
    </source>
</evidence>
<dbReference type="GO" id="GO:0004843">
    <property type="term" value="F:cysteine-type deubiquitinase activity"/>
    <property type="evidence" value="ECO:0007669"/>
    <property type="project" value="UniProtKB-EC"/>
</dbReference>
<dbReference type="GO" id="GO:0016579">
    <property type="term" value="P:protein deubiquitination"/>
    <property type="evidence" value="ECO:0007669"/>
    <property type="project" value="InterPro"/>
</dbReference>
<dbReference type="FunFam" id="3.90.70.10:FF:000026">
    <property type="entry name" value="Ubiquitin carboxyl-terminal hydrolase 15"/>
    <property type="match status" value="1"/>
</dbReference>
<evidence type="ECO:0000256" key="10">
    <source>
        <dbReference type="ARBA" id="ARBA00022833"/>
    </source>
</evidence>
<feature type="region of interest" description="Disordered" evidence="12">
    <location>
        <begin position="946"/>
        <end position="970"/>
    </location>
</feature>
<dbReference type="Gene3D" id="3.90.70.10">
    <property type="entry name" value="Cysteine proteinases"/>
    <property type="match status" value="1"/>
</dbReference>
<evidence type="ECO:0000256" key="6">
    <source>
        <dbReference type="ARBA" id="ARBA00022771"/>
    </source>
</evidence>
<keyword evidence="8" id="KW-0378">Hydrolase</keyword>
<dbReference type="GO" id="GO:0006508">
    <property type="term" value="P:proteolysis"/>
    <property type="evidence" value="ECO:0007669"/>
    <property type="project" value="UniProtKB-KW"/>
</dbReference>
<dbReference type="InterPro" id="IPR018200">
    <property type="entry name" value="USP_CS"/>
</dbReference>
<dbReference type="Pfam" id="PF01753">
    <property type="entry name" value="zf-MYND"/>
    <property type="match status" value="1"/>
</dbReference>
<feature type="domain" description="MYND-type" evidence="15">
    <location>
        <begin position="126"/>
        <end position="163"/>
    </location>
</feature>
<evidence type="ECO:0000256" key="4">
    <source>
        <dbReference type="ARBA" id="ARBA00022670"/>
    </source>
</evidence>
<accession>A0AAV1E904</accession>
<dbReference type="PANTHER" id="PTHR24006">
    <property type="entry name" value="UBIQUITIN CARBOXYL-TERMINAL HYDROLASE"/>
    <property type="match status" value="1"/>
</dbReference>
<gene>
    <name evidence="16" type="ORF">OLC1_LOCUS22528</name>
</gene>
<dbReference type="SUPFAM" id="SSF54001">
    <property type="entry name" value="Cysteine proteinases"/>
    <property type="match status" value="1"/>
</dbReference>
<dbReference type="FunFam" id="6.10.140.2220:FF:000006">
    <property type="entry name" value="Ubiquitin carboxyl-terminal hydrolase 15"/>
    <property type="match status" value="1"/>
</dbReference>
<keyword evidence="13" id="KW-0812">Transmembrane</keyword>
<evidence type="ECO:0000256" key="7">
    <source>
        <dbReference type="ARBA" id="ARBA00022786"/>
    </source>
</evidence>
<keyword evidence="5" id="KW-0479">Metal-binding</keyword>
<dbReference type="GO" id="GO:0008270">
    <property type="term" value="F:zinc ion binding"/>
    <property type="evidence" value="ECO:0007669"/>
    <property type="project" value="UniProtKB-KW"/>
</dbReference>
<evidence type="ECO:0000256" key="8">
    <source>
        <dbReference type="ARBA" id="ARBA00022801"/>
    </source>
</evidence>
<organism evidence="16 17">
    <name type="scientific">Oldenlandia corymbosa var. corymbosa</name>
    <dbReference type="NCBI Taxonomy" id="529605"/>
    <lineage>
        <taxon>Eukaryota</taxon>
        <taxon>Viridiplantae</taxon>
        <taxon>Streptophyta</taxon>
        <taxon>Embryophyta</taxon>
        <taxon>Tracheophyta</taxon>
        <taxon>Spermatophyta</taxon>
        <taxon>Magnoliopsida</taxon>
        <taxon>eudicotyledons</taxon>
        <taxon>Gunneridae</taxon>
        <taxon>Pentapetalae</taxon>
        <taxon>asterids</taxon>
        <taxon>lamiids</taxon>
        <taxon>Gentianales</taxon>
        <taxon>Rubiaceae</taxon>
        <taxon>Rubioideae</taxon>
        <taxon>Spermacoceae</taxon>
        <taxon>Hedyotis-Oldenlandia complex</taxon>
        <taxon>Oldenlandia</taxon>
    </lineage>
</organism>
<dbReference type="AlphaFoldDB" id="A0AAV1E904"/>
<evidence type="ECO:0000256" key="3">
    <source>
        <dbReference type="ARBA" id="ARBA00012759"/>
    </source>
</evidence>
<feature type="transmembrane region" description="Helical" evidence="13">
    <location>
        <begin position="12"/>
        <end position="30"/>
    </location>
</feature>
<dbReference type="SUPFAM" id="SSF144232">
    <property type="entry name" value="HIT/MYND zinc finger-like"/>
    <property type="match status" value="1"/>
</dbReference>
<dbReference type="PANTHER" id="PTHR24006:SF874">
    <property type="entry name" value="UBIQUITIN CARBOXYL-TERMINAL HYDROLASE 16"/>
    <property type="match status" value="1"/>
</dbReference>
<dbReference type="PROSITE" id="PS50865">
    <property type="entry name" value="ZF_MYND_2"/>
    <property type="match status" value="1"/>
</dbReference>
<keyword evidence="7" id="KW-0833">Ubl conjugation pathway</keyword>
<feature type="compositionally biased region" description="Basic and acidic residues" evidence="12">
    <location>
        <begin position="199"/>
        <end position="218"/>
    </location>
</feature>
<feature type="compositionally biased region" description="Basic and acidic residues" evidence="12">
    <location>
        <begin position="861"/>
        <end position="870"/>
    </location>
</feature>
<dbReference type="InterPro" id="IPR050164">
    <property type="entry name" value="Peptidase_C19"/>
</dbReference>
<dbReference type="Proteomes" id="UP001161247">
    <property type="component" value="Chromosome 8"/>
</dbReference>
<reference evidence="16" key="1">
    <citation type="submission" date="2023-03" db="EMBL/GenBank/DDBJ databases">
        <authorList>
            <person name="Julca I."/>
        </authorList>
    </citation>
    <scope>NUCLEOTIDE SEQUENCE</scope>
</reference>
<evidence type="ECO:0000256" key="1">
    <source>
        <dbReference type="ARBA" id="ARBA00000707"/>
    </source>
</evidence>
<keyword evidence="17" id="KW-1185">Reference proteome</keyword>
<dbReference type="GO" id="GO:0005634">
    <property type="term" value="C:nucleus"/>
    <property type="evidence" value="ECO:0007669"/>
    <property type="project" value="TreeGrafter"/>
</dbReference>
<keyword evidence="10" id="KW-0862">Zinc</keyword>
<evidence type="ECO:0000259" key="15">
    <source>
        <dbReference type="PROSITE" id="PS50865"/>
    </source>
</evidence>
<feature type="region of interest" description="Disordered" evidence="12">
    <location>
        <begin position="856"/>
        <end position="877"/>
    </location>
</feature>
<keyword evidence="9" id="KW-0788">Thiol protease</keyword>
<evidence type="ECO:0000256" key="2">
    <source>
        <dbReference type="ARBA" id="ARBA00009085"/>
    </source>
</evidence>
<feature type="domain" description="USP" evidence="14">
    <location>
        <begin position="544"/>
        <end position="848"/>
    </location>
</feature>
<feature type="region of interest" description="Disordered" evidence="12">
    <location>
        <begin position="166"/>
        <end position="291"/>
    </location>
</feature>
<dbReference type="GO" id="GO:0005829">
    <property type="term" value="C:cytosol"/>
    <property type="evidence" value="ECO:0007669"/>
    <property type="project" value="TreeGrafter"/>
</dbReference>
<keyword evidence="13" id="KW-0472">Membrane</keyword>
<protein>
    <recommendedName>
        <fullName evidence="3">ubiquitinyl hydrolase 1</fullName>
        <ecNumber evidence="3">3.4.19.12</ecNumber>
    </recommendedName>
</protein>
<keyword evidence="13" id="KW-1133">Transmembrane helix</keyword>
<dbReference type="Gene3D" id="6.10.140.2220">
    <property type="match status" value="1"/>
</dbReference>
<dbReference type="InterPro" id="IPR038765">
    <property type="entry name" value="Papain-like_cys_pep_sf"/>
</dbReference>
<evidence type="ECO:0000259" key="14">
    <source>
        <dbReference type="PROSITE" id="PS50235"/>
    </source>
</evidence>
<proteinExistence type="inferred from homology"/>
<evidence type="ECO:0000256" key="12">
    <source>
        <dbReference type="SAM" id="MobiDB-lite"/>
    </source>
</evidence>
<dbReference type="InterPro" id="IPR002893">
    <property type="entry name" value="Znf_MYND"/>
</dbReference>
<dbReference type="Pfam" id="PF00443">
    <property type="entry name" value="UCH"/>
    <property type="match status" value="1"/>
</dbReference>
<evidence type="ECO:0000256" key="11">
    <source>
        <dbReference type="PROSITE-ProRule" id="PRU00134"/>
    </source>
</evidence>
<dbReference type="InterPro" id="IPR028889">
    <property type="entry name" value="USP"/>
</dbReference>
<keyword evidence="4" id="KW-0645">Protease</keyword>
<dbReference type="InterPro" id="IPR001394">
    <property type="entry name" value="Peptidase_C19_UCH"/>
</dbReference>
<evidence type="ECO:0000313" key="16">
    <source>
        <dbReference type="EMBL" id="CAI9116159.1"/>
    </source>
</evidence>
<dbReference type="EMBL" id="OX459125">
    <property type="protein sequence ID" value="CAI9116159.1"/>
    <property type="molecule type" value="Genomic_DNA"/>
</dbReference>
<evidence type="ECO:0000256" key="13">
    <source>
        <dbReference type="SAM" id="Phobius"/>
    </source>
</evidence>
<feature type="compositionally biased region" description="Low complexity" evidence="12">
    <location>
        <begin position="242"/>
        <end position="267"/>
    </location>
</feature>
<evidence type="ECO:0000313" key="17">
    <source>
        <dbReference type="Proteomes" id="UP001161247"/>
    </source>
</evidence>
<dbReference type="PROSITE" id="PS01360">
    <property type="entry name" value="ZF_MYND_1"/>
    <property type="match status" value="1"/>
</dbReference>